<protein>
    <submittedName>
        <fullName evidence="1 3">Uncharacterized protein</fullName>
    </submittedName>
</protein>
<dbReference type="AlphaFoldDB" id="A0A183GVX2"/>
<evidence type="ECO:0000313" key="1">
    <source>
        <dbReference type="EMBL" id="VDP59615.1"/>
    </source>
</evidence>
<dbReference type="EMBL" id="UZAH01041017">
    <property type="protein sequence ID" value="VDP59615.1"/>
    <property type="molecule type" value="Genomic_DNA"/>
</dbReference>
<dbReference type="WBParaSite" id="HPBE_0002684201-mRNA-1">
    <property type="protein sequence ID" value="HPBE_0002684201-mRNA-1"/>
    <property type="gene ID" value="HPBE_0002684201"/>
</dbReference>
<reference evidence="1 2" key="1">
    <citation type="submission" date="2018-11" db="EMBL/GenBank/DDBJ databases">
        <authorList>
            <consortium name="Pathogen Informatics"/>
        </authorList>
    </citation>
    <scope>NUCLEOTIDE SEQUENCE [LARGE SCALE GENOMIC DNA]</scope>
</reference>
<dbReference type="Proteomes" id="UP000050761">
    <property type="component" value="Unassembled WGS sequence"/>
</dbReference>
<accession>A0A3P8FXJ9</accession>
<sequence>MFYSSLVSIRNARRNFANFNTKKTALRCPDGTITSSRGTMEKIIHDFYSDLFDSHVYLPQRHQDECFVPPVLPSEIRHAISSVNVHHPVPTGSDPNT</sequence>
<proteinExistence type="predicted"/>
<evidence type="ECO:0000313" key="2">
    <source>
        <dbReference type="Proteomes" id="UP000050761"/>
    </source>
</evidence>
<accession>A0A183GVX2</accession>
<evidence type="ECO:0000313" key="3">
    <source>
        <dbReference type="WBParaSite" id="HPBE_0002684201-mRNA-1"/>
    </source>
</evidence>
<organism evidence="2 3">
    <name type="scientific">Heligmosomoides polygyrus</name>
    <name type="common">Parasitic roundworm</name>
    <dbReference type="NCBI Taxonomy" id="6339"/>
    <lineage>
        <taxon>Eukaryota</taxon>
        <taxon>Metazoa</taxon>
        <taxon>Ecdysozoa</taxon>
        <taxon>Nematoda</taxon>
        <taxon>Chromadorea</taxon>
        <taxon>Rhabditida</taxon>
        <taxon>Rhabditina</taxon>
        <taxon>Rhabditomorpha</taxon>
        <taxon>Strongyloidea</taxon>
        <taxon>Heligmosomidae</taxon>
        <taxon>Heligmosomoides</taxon>
    </lineage>
</organism>
<reference evidence="3" key="2">
    <citation type="submission" date="2019-09" db="UniProtKB">
        <authorList>
            <consortium name="WormBaseParasite"/>
        </authorList>
    </citation>
    <scope>IDENTIFICATION</scope>
</reference>
<dbReference type="OrthoDB" id="5842178at2759"/>
<keyword evidence="2" id="KW-1185">Reference proteome</keyword>
<name>A0A183GVX2_HELPZ</name>
<gene>
    <name evidence="1" type="ORF">HPBE_LOCUS26839</name>
</gene>